<organism evidence="1 2">
    <name type="scientific">Cardiocondyla obscurior</name>
    <dbReference type="NCBI Taxonomy" id="286306"/>
    <lineage>
        <taxon>Eukaryota</taxon>
        <taxon>Metazoa</taxon>
        <taxon>Ecdysozoa</taxon>
        <taxon>Arthropoda</taxon>
        <taxon>Hexapoda</taxon>
        <taxon>Insecta</taxon>
        <taxon>Pterygota</taxon>
        <taxon>Neoptera</taxon>
        <taxon>Endopterygota</taxon>
        <taxon>Hymenoptera</taxon>
        <taxon>Apocrita</taxon>
        <taxon>Aculeata</taxon>
        <taxon>Formicoidea</taxon>
        <taxon>Formicidae</taxon>
        <taxon>Myrmicinae</taxon>
        <taxon>Cardiocondyla</taxon>
    </lineage>
</organism>
<reference evidence="1 2" key="1">
    <citation type="submission" date="2023-03" db="EMBL/GenBank/DDBJ databases">
        <title>High recombination rates correlate with genetic variation in Cardiocondyla obscurior ants.</title>
        <authorList>
            <person name="Errbii M."/>
        </authorList>
    </citation>
    <scope>NUCLEOTIDE SEQUENCE [LARGE SCALE GENOMIC DNA]</scope>
    <source>
        <strain evidence="1">Alpha-2009</strain>
        <tissue evidence="1">Whole body</tissue>
    </source>
</reference>
<dbReference type="EMBL" id="JADYXP020000023">
    <property type="protein sequence ID" value="KAL0101963.1"/>
    <property type="molecule type" value="Genomic_DNA"/>
</dbReference>
<keyword evidence="2" id="KW-1185">Reference proteome</keyword>
<dbReference type="AlphaFoldDB" id="A0AAW2EGR6"/>
<protein>
    <submittedName>
        <fullName evidence="1">Uncharacterized protein</fullName>
    </submittedName>
</protein>
<evidence type="ECO:0000313" key="1">
    <source>
        <dbReference type="EMBL" id="KAL0101963.1"/>
    </source>
</evidence>
<dbReference type="Proteomes" id="UP001430953">
    <property type="component" value="Unassembled WGS sequence"/>
</dbReference>
<proteinExistence type="predicted"/>
<gene>
    <name evidence="1" type="ORF">PUN28_018491</name>
</gene>
<accession>A0AAW2EGR6</accession>
<sequence>MPFFNYNQFTGRLKTSTNLQPLYPISPLPLQKSEPTIIYDSVKTKPVTVTPKANYCTEKPRTLSPQIWAKFKHYQNALNADVPVYIAGGRKDKALVLFTAAYIGICTVQSAVFIAKECLNII</sequence>
<name>A0AAW2EGR6_9HYME</name>
<evidence type="ECO:0000313" key="2">
    <source>
        <dbReference type="Proteomes" id="UP001430953"/>
    </source>
</evidence>
<comment type="caution">
    <text evidence="1">The sequence shown here is derived from an EMBL/GenBank/DDBJ whole genome shotgun (WGS) entry which is preliminary data.</text>
</comment>